<accession>A0ABW8IUN4</accession>
<comment type="similarity">
    <text evidence="2">Belongs to the 2H phosphoesterase superfamily. ThpR family.</text>
</comment>
<name>A0ABW8IUN4_9GAMM</name>
<reference evidence="4 5" key="1">
    <citation type="submission" date="2020-10" db="EMBL/GenBank/DDBJ databases">
        <title>Phylogeny of dyella-like bacteria.</title>
        <authorList>
            <person name="Fu J."/>
        </authorList>
    </citation>
    <scope>NUCLEOTIDE SEQUENCE [LARGE SCALE GENOMIC DNA]</scope>
    <source>
        <strain evidence="4 5">DHOB07</strain>
    </source>
</reference>
<feature type="short sequence motif" description="HXTX 2" evidence="2">
    <location>
        <begin position="155"/>
        <end position="158"/>
    </location>
</feature>
<dbReference type="RefSeq" id="WP_284398189.1">
    <property type="nucleotide sequence ID" value="NZ_BSNQ01000003.1"/>
</dbReference>
<dbReference type="EC" id="3.1.4.58" evidence="2"/>
<feature type="short sequence motif" description="HXTX 1" evidence="2">
    <location>
        <begin position="68"/>
        <end position="71"/>
    </location>
</feature>
<dbReference type="Pfam" id="PF02834">
    <property type="entry name" value="LigT_PEase"/>
    <property type="match status" value="1"/>
</dbReference>
<dbReference type="PANTHER" id="PTHR35561:SF1">
    <property type="entry name" value="RNA 2',3'-CYCLIC PHOSPHODIESTERASE"/>
    <property type="match status" value="1"/>
</dbReference>
<protein>
    <recommendedName>
        <fullName evidence="2">RNA 2',3'-cyclic phosphodiesterase</fullName>
        <shortName evidence="2">RNA 2',3'-CPDase</shortName>
        <ecNumber evidence="2">3.1.4.58</ecNumber>
    </recommendedName>
</protein>
<dbReference type="PANTHER" id="PTHR35561">
    <property type="entry name" value="RNA 2',3'-CYCLIC PHOSPHODIESTERASE"/>
    <property type="match status" value="1"/>
</dbReference>
<evidence type="ECO:0000259" key="3">
    <source>
        <dbReference type="Pfam" id="PF02834"/>
    </source>
</evidence>
<dbReference type="Proteomes" id="UP001620405">
    <property type="component" value="Unassembled WGS sequence"/>
</dbReference>
<feature type="active site" description="Proton donor" evidence="2">
    <location>
        <position position="68"/>
    </location>
</feature>
<proteinExistence type="inferred from homology"/>
<evidence type="ECO:0000256" key="2">
    <source>
        <dbReference type="HAMAP-Rule" id="MF_01940"/>
    </source>
</evidence>
<comment type="catalytic activity">
    <reaction evidence="2">
        <text>a 3'-end 2',3'-cyclophospho-ribonucleotide-RNA + H2O = a 3'-end 2'-phospho-ribonucleotide-RNA + H(+)</text>
        <dbReference type="Rhea" id="RHEA:11828"/>
        <dbReference type="Rhea" id="RHEA-COMP:10464"/>
        <dbReference type="Rhea" id="RHEA-COMP:17353"/>
        <dbReference type="ChEBI" id="CHEBI:15377"/>
        <dbReference type="ChEBI" id="CHEBI:15378"/>
        <dbReference type="ChEBI" id="CHEBI:83064"/>
        <dbReference type="ChEBI" id="CHEBI:173113"/>
        <dbReference type="EC" id="3.1.4.58"/>
    </reaction>
</comment>
<dbReference type="SUPFAM" id="SSF55144">
    <property type="entry name" value="LigT-like"/>
    <property type="match status" value="1"/>
</dbReference>
<dbReference type="Gene3D" id="3.90.1140.10">
    <property type="entry name" value="Cyclic phosphodiesterase"/>
    <property type="match status" value="1"/>
</dbReference>
<comment type="caution">
    <text evidence="4">The sequence shown here is derived from an EMBL/GenBank/DDBJ whole genome shotgun (WGS) entry which is preliminary data.</text>
</comment>
<feature type="active site" description="Proton acceptor" evidence="2">
    <location>
        <position position="155"/>
    </location>
</feature>
<sequence>MSFRTTKPATAQIELFAQPPATQAKTHRLFFALIPDEVAQHNIHRAALLVEQQYPELRARWVNPERYHATLSFLGDYPAMPDDVVEKAKSAADHLHASSFIWTLDYAASFRGREPPCILRSTVVPDSLLALWDDLNTALTSAGVHRRIERKFTPHVTLAYGRRELPGTMPIVPITWRVERIVLIHNVVGKGRYQWLGNWRLSARVHE</sequence>
<evidence type="ECO:0000313" key="4">
    <source>
        <dbReference type="EMBL" id="MFK2873120.1"/>
    </source>
</evidence>
<dbReference type="InterPro" id="IPR004175">
    <property type="entry name" value="RNA_CPDase"/>
</dbReference>
<dbReference type="InterPro" id="IPR009097">
    <property type="entry name" value="Cyclic_Pdiesterase"/>
</dbReference>
<keyword evidence="5" id="KW-1185">Reference proteome</keyword>
<gene>
    <name evidence="4" type="primary">thpR</name>
    <name evidence="4" type="ORF">ISP13_06200</name>
</gene>
<feature type="domain" description="Phosphoesterase HXTX" evidence="3">
    <location>
        <begin position="38"/>
        <end position="116"/>
    </location>
</feature>
<keyword evidence="1 2" id="KW-0378">Hydrolase</keyword>
<comment type="function">
    <text evidence="2">Hydrolyzes RNA 2',3'-cyclic phosphodiester to an RNA 2'-phosphomonoester.</text>
</comment>
<dbReference type="NCBIfam" id="TIGR02258">
    <property type="entry name" value="2_5_ligase"/>
    <property type="match status" value="1"/>
</dbReference>
<dbReference type="InterPro" id="IPR014051">
    <property type="entry name" value="Phosphoesterase_HXTX"/>
</dbReference>
<evidence type="ECO:0000313" key="5">
    <source>
        <dbReference type="Proteomes" id="UP001620405"/>
    </source>
</evidence>
<evidence type="ECO:0000256" key="1">
    <source>
        <dbReference type="ARBA" id="ARBA00022801"/>
    </source>
</evidence>
<dbReference type="EMBL" id="JADIKG010000011">
    <property type="protein sequence ID" value="MFK2873120.1"/>
    <property type="molecule type" value="Genomic_DNA"/>
</dbReference>
<organism evidence="4 5">
    <name type="scientific">Dyella lipolytica</name>
    <dbReference type="NCBI Taxonomy" id="1867835"/>
    <lineage>
        <taxon>Bacteria</taxon>
        <taxon>Pseudomonadati</taxon>
        <taxon>Pseudomonadota</taxon>
        <taxon>Gammaproteobacteria</taxon>
        <taxon>Lysobacterales</taxon>
        <taxon>Rhodanobacteraceae</taxon>
        <taxon>Dyella</taxon>
    </lineage>
</organism>
<dbReference type="HAMAP" id="MF_01940">
    <property type="entry name" value="RNA_CPDase"/>
    <property type="match status" value="1"/>
</dbReference>